<protein>
    <submittedName>
        <fullName evidence="1">Uncharacterized protein</fullName>
    </submittedName>
</protein>
<organism evidence="1 2">
    <name type="scientific">Aromatoleum tolulyticum</name>
    <dbReference type="NCBI Taxonomy" id="34027"/>
    <lineage>
        <taxon>Bacteria</taxon>
        <taxon>Pseudomonadati</taxon>
        <taxon>Pseudomonadota</taxon>
        <taxon>Betaproteobacteria</taxon>
        <taxon>Rhodocyclales</taxon>
        <taxon>Rhodocyclaceae</taxon>
        <taxon>Aromatoleum</taxon>
    </lineage>
</organism>
<evidence type="ECO:0000313" key="1">
    <source>
        <dbReference type="EMBL" id="SIR58174.1"/>
    </source>
</evidence>
<evidence type="ECO:0000313" key="2">
    <source>
        <dbReference type="Proteomes" id="UP000186819"/>
    </source>
</evidence>
<dbReference type="Proteomes" id="UP000186819">
    <property type="component" value="Unassembled WGS sequence"/>
</dbReference>
<sequence>MWVIFLEAGVALALLLVIVWATWPKRRDGDANEGKTNRDE</sequence>
<gene>
    <name evidence="1" type="ORF">SAMN05421829_12171</name>
</gene>
<dbReference type="STRING" id="34027.SAMN05421829_12171"/>
<keyword evidence="2" id="KW-1185">Reference proteome</keyword>
<accession>A0A1N7C407</accession>
<name>A0A1N7C407_9RHOO</name>
<proteinExistence type="predicted"/>
<reference evidence="2" key="1">
    <citation type="submission" date="2017-01" db="EMBL/GenBank/DDBJ databases">
        <authorList>
            <person name="Varghese N."/>
            <person name="Submissions S."/>
        </authorList>
    </citation>
    <scope>NUCLEOTIDE SEQUENCE [LARGE SCALE GENOMIC DNA]</scope>
    <source>
        <strain evidence="2">ATCC 51758</strain>
    </source>
</reference>
<dbReference type="RefSeq" id="WP_280174128.1">
    <property type="nucleotide sequence ID" value="NZ_FTMD01000021.1"/>
</dbReference>
<dbReference type="EMBL" id="FTMD01000021">
    <property type="protein sequence ID" value="SIR58174.1"/>
    <property type="molecule type" value="Genomic_DNA"/>
</dbReference>
<dbReference type="AlphaFoldDB" id="A0A1N7C407"/>